<feature type="transmembrane region" description="Helical" evidence="8">
    <location>
        <begin position="206"/>
        <end position="233"/>
    </location>
</feature>
<feature type="transmembrane region" description="Helical" evidence="8">
    <location>
        <begin position="181"/>
        <end position="199"/>
    </location>
</feature>
<feature type="transmembrane region" description="Helical" evidence="8">
    <location>
        <begin position="90"/>
        <end position="111"/>
    </location>
</feature>
<feature type="transmembrane region" description="Helical" evidence="8">
    <location>
        <begin position="245"/>
        <end position="264"/>
    </location>
</feature>
<accession>A0A6C2CYE0</accession>
<name>A0A6C2CYE0_9RHOO</name>
<proteinExistence type="predicted"/>
<dbReference type="InterPro" id="IPR019127">
    <property type="entry name" value="Exosortase"/>
</dbReference>
<keyword evidence="7 8" id="KW-0472">Membrane</keyword>
<dbReference type="GO" id="GO:0008233">
    <property type="term" value="F:peptidase activity"/>
    <property type="evidence" value="ECO:0007669"/>
    <property type="project" value="UniProtKB-KW"/>
</dbReference>
<evidence type="ECO:0000256" key="6">
    <source>
        <dbReference type="ARBA" id="ARBA00022989"/>
    </source>
</evidence>
<evidence type="ECO:0000256" key="7">
    <source>
        <dbReference type="ARBA" id="ARBA00023136"/>
    </source>
</evidence>
<evidence type="ECO:0000313" key="10">
    <source>
        <dbReference type="EMBL" id="TYC58781.1"/>
    </source>
</evidence>
<dbReference type="NCBIfam" id="TIGR04178">
    <property type="entry name" value="exo_archaeo"/>
    <property type="match status" value="1"/>
</dbReference>
<feature type="transmembrane region" description="Helical" evidence="8">
    <location>
        <begin position="7"/>
        <end position="26"/>
    </location>
</feature>
<keyword evidence="2" id="KW-1003">Cell membrane</keyword>
<evidence type="ECO:0000256" key="1">
    <source>
        <dbReference type="ARBA" id="ARBA00004651"/>
    </source>
</evidence>
<feature type="transmembrane region" description="Helical" evidence="8">
    <location>
        <begin position="118"/>
        <end position="140"/>
    </location>
</feature>
<dbReference type="NCBIfam" id="TIGR03109">
    <property type="entry name" value="exosort_XrtA"/>
    <property type="match status" value="1"/>
</dbReference>
<reference evidence="10 11" key="1">
    <citation type="submission" date="2019-01" db="EMBL/GenBank/DDBJ databases">
        <title>Zoogloea oleivorans genome sequencing and assembly.</title>
        <authorList>
            <person name="Tancsics A."/>
            <person name="Farkas M."/>
            <person name="Kriszt B."/>
            <person name="Maroti G."/>
            <person name="Horvath B."/>
        </authorList>
    </citation>
    <scope>NUCLEOTIDE SEQUENCE [LARGE SCALE GENOMIC DNA]</scope>
    <source>
        <strain evidence="10 11">Buc</strain>
    </source>
</reference>
<dbReference type="InterPro" id="IPR013426">
    <property type="entry name" value="EpsH-like"/>
</dbReference>
<dbReference type="Pfam" id="PF09721">
    <property type="entry name" value="Exosortase_EpsH"/>
    <property type="match status" value="1"/>
</dbReference>
<dbReference type="EC" id="3.4.22.-" evidence="10"/>
<sequence length="500" mass="54726">MNPLIRLSVTIGAVFVWVIGFYHVTAAEVFSIWWRSDTFAHGLLVIPMFAWLAWRNRERLIGLNLAPAPLMVVPLLCTGLVWLLGELASVASVSHAALALLLIFSLVGVLGLKLARPLAFPILFLLFGVPIGEFMLPIMMKYTAIFTVAALRLTGIPVYQEGLHFIVPNGRWSVVEACSGVRYLIASLMVGTLYAYLSYRSLTRRLVFVGFAIIVPVVANWLRAYMIVIIGYLSENRLGTGVDHLLYGWVFFGIVILLMFWLGGRWREDMDAPAHIPQTVCSTPLATSALLVRLAPLALAVAVWPAILQYLDRPEALQASASVEPKPLVLAAPWAEVAEPLAAFKPSFHGYRSERLRHYSDGKSRVAVYVATYAQQVPGRELVQSENMLLQPADPAWSKFQEGKGGDSSAGTWHSAVLSGGSTPLVVWSGYWINGRLVTSDYVAKGLLAIEKLQGHADRSAYVAIWATGQDAASATSELEAFHRSNGQGLIDMLATVVVP</sequence>
<evidence type="ECO:0000259" key="9">
    <source>
        <dbReference type="Pfam" id="PF11984"/>
    </source>
</evidence>
<keyword evidence="11" id="KW-1185">Reference proteome</keyword>
<evidence type="ECO:0000256" key="8">
    <source>
        <dbReference type="SAM" id="Phobius"/>
    </source>
</evidence>
<evidence type="ECO:0000256" key="4">
    <source>
        <dbReference type="ARBA" id="ARBA00022692"/>
    </source>
</evidence>
<feature type="transmembrane region" description="Helical" evidence="8">
    <location>
        <begin position="38"/>
        <end position="54"/>
    </location>
</feature>
<dbReference type="Proteomes" id="UP000389128">
    <property type="component" value="Unassembled WGS sequence"/>
</dbReference>
<dbReference type="InterPro" id="IPR026392">
    <property type="entry name" value="Exo/Archaeosortase_dom"/>
</dbReference>
<comment type="subcellular location">
    <subcellularLocation>
        <location evidence="1">Cell membrane</location>
        <topology evidence="1">Multi-pass membrane protein</topology>
    </subcellularLocation>
</comment>
<evidence type="ECO:0000256" key="5">
    <source>
        <dbReference type="ARBA" id="ARBA00022801"/>
    </source>
</evidence>
<keyword evidence="3" id="KW-0645">Protease</keyword>
<dbReference type="GO" id="GO:0006508">
    <property type="term" value="P:proteolysis"/>
    <property type="evidence" value="ECO:0007669"/>
    <property type="project" value="UniProtKB-KW"/>
</dbReference>
<gene>
    <name evidence="10" type="primary">xrtA</name>
    <name evidence="10" type="ORF">ETQ85_09615</name>
</gene>
<evidence type="ECO:0000313" key="11">
    <source>
        <dbReference type="Proteomes" id="UP000389128"/>
    </source>
</evidence>
<dbReference type="EMBL" id="SDKK01000008">
    <property type="protein sequence ID" value="TYC58781.1"/>
    <property type="molecule type" value="Genomic_DNA"/>
</dbReference>
<dbReference type="NCBIfam" id="TIGR02914">
    <property type="entry name" value="EpsI_fam"/>
    <property type="match status" value="1"/>
</dbReference>
<dbReference type="Pfam" id="PF11984">
    <property type="entry name" value="DUF3485"/>
    <property type="match status" value="1"/>
</dbReference>
<dbReference type="OrthoDB" id="9797363at2"/>
<dbReference type="InterPro" id="IPR014263">
    <property type="entry name" value="Methanolan_biosynth_EpsI"/>
</dbReference>
<protein>
    <submittedName>
        <fullName evidence="10">Exosortase A</fullName>
        <ecNumber evidence="10">3.4.22.-</ecNumber>
    </submittedName>
</protein>
<feature type="domain" description="Methanolan biosynthesis EpsI" evidence="9">
    <location>
        <begin position="297"/>
        <end position="487"/>
    </location>
</feature>
<dbReference type="InterPro" id="IPR017540">
    <property type="entry name" value="Exosortase-1"/>
</dbReference>
<keyword evidence="4 8" id="KW-0812">Transmembrane</keyword>
<evidence type="ECO:0000256" key="2">
    <source>
        <dbReference type="ARBA" id="ARBA00022475"/>
    </source>
</evidence>
<keyword evidence="6 8" id="KW-1133">Transmembrane helix</keyword>
<dbReference type="GO" id="GO:0005886">
    <property type="term" value="C:plasma membrane"/>
    <property type="evidence" value="ECO:0007669"/>
    <property type="project" value="UniProtKB-SubCell"/>
</dbReference>
<evidence type="ECO:0000256" key="3">
    <source>
        <dbReference type="ARBA" id="ARBA00022670"/>
    </source>
</evidence>
<dbReference type="RefSeq" id="WP_148578841.1">
    <property type="nucleotide sequence ID" value="NZ_SDKK01000008.1"/>
</dbReference>
<comment type="caution">
    <text evidence="10">The sequence shown here is derived from an EMBL/GenBank/DDBJ whole genome shotgun (WGS) entry which is preliminary data.</text>
</comment>
<feature type="transmembrane region" description="Helical" evidence="8">
    <location>
        <begin position="285"/>
        <end position="307"/>
    </location>
</feature>
<dbReference type="NCBIfam" id="TIGR02602">
    <property type="entry name" value="8TM_EpsH"/>
    <property type="match status" value="1"/>
</dbReference>
<dbReference type="AlphaFoldDB" id="A0A6C2CYE0"/>
<organism evidence="10 11">
    <name type="scientific">Zoogloea oleivorans</name>
    <dbReference type="NCBI Taxonomy" id="1552750"/>
    <lineage>
        <taxon>Bacteria</taxon>
        <taxon>Pseudomonadati</taxon>
        <taxon>Pseudomonadota</taxon>
        <taxon>Betaproteobacteria</taxon>
        <taxon>Rhodocyclales</taxon>
        <taxon>Zoogloeaceae</taxon>
        <taxon>Zoogloea</taxon>
    </lineage>
</organism>
<feature type="transmembrane region" description="Helical" evidence="8">
    <location>
        <begin position="61"/>
        <end position="84"/>
    </location>
</feature>
<keyword evidence="5 10" id="KW-0378">Hydrolase</keyword>